<evidence type="ECO:0000256" key="8">
    <source>
        <dbReference type="ARBA" id="ARBA00022670"/>
    </source>
</evidence>
<evidence type="ECO:0000256" key="11">
    <source>
        <dbReference type="ARBA" id="ARBA00022801"/>
    </source>
</evidence>
<evidence type="ECO:0000259" key="21">
    <source>
        <dbReference type="PROSITE" id="PS50891"/>
    </source>
</evidence>
<dbReference type="SUPFAM" id="SSF53187">
    <property type="entry name" value="Zn-dependent exopeptidases"/>
    <property type="match status" value="1"/>
</dbReference>
<evidence type="ECO:0000256" key="16">
    <source>
        <dbReference type="ARBA" id="ARBA00023136"/>
    </source>
</evidence>
<evidence type="ECO:0000256" key="18">
    <source>
        <dbReference type="ARBA" id="ARBA00052003"/>
    </source>
</evidence>
<evidence type="ECO:0000256" key="4">
    <source>
        <dbReference type="ARBA" id="ARBA00005634"/>
    </source>
</evidence>
<dbReference type="EC" id="3.4.17.21" evidence="19"/>
<dbReference type="Gene3D" id="1.20.930.40">
    <property type="entry name" value="Transferrin receptor-like, dimerisation domain"/>
    <property type="match status" value="1"/>
</dbReference>
<keyword evidence="13" id="KW-0735">Signal-anchor</keyword>
<comment type="catalytic activity">
    <reaction evidence="18">
        <text>Release of an unsubstituted, C-terminal glutamyl residue, typically from Ac-Asp-Glu or folylpoly-gamma-glutamates.</text>
        <dbReference type="EC" id="3.4.17.21"/>
    </reaction>
</comment>
<organism evidence="22 23">
    <name type="scientific">Paspalum notatum var. saurae</name>
    <dbReference type="NCBI Taxonomy" id="547442"/>
    <lineage>
        <taxon>Eukaryota</taxon>
        <taxon>Viridiplantae</taxon>
        <taxon>Streptophyta</taxon>
        <taxon>Embryophyta</taxon>
        <taxon>Tracheophyta</taxon>
        <taxon>Spermatophyta</taxon>
        <taxon>Magnoliopsida</taxon>
        <taxon>Liliopsida</taxon>
        <taxon>Poales</taxon>
        <taxon>Poaceae</taxon>
        <taxon>PACMAD clade</taxon>
        <taxon>Panicoideae</taxon>
        <taxon>Andropogonodae</taxon>
        <taxon>Paspaleae</taxon>
        <taxon>Paspalinae</taxon>
        <taxon>Paspalum</taxon>
    </lineage>
</organism>
<keyword evidence="23" id="KW-1185">Reference proteome</keyword>
<dbReference type="FunFam" id="3.50.30.30:FF:000034">
    <property type="entry name" value="Probable glutamate carboxypeptidase VP8"/>
    <property type="match status" value="1"/>
</dbReference>
<evidence type="ECO:0000256" key="2">
    <source>
        <dbReference type="ARBA" id="ARBA00004401"/>
    </source>
</evidence>
<dbReference type="InterPro" id="IPR007365">
    <property type="entry name" value="TFR-like_dimer_dom"/>
</dbReference>
<keyword evidence="15" id="KW-0482">Metalloprotease</keyword>
<sequence>MPLSVVVRPPPVSVRLVIAFGLLLLVSLLVLYRRPARPLVAPGGGAHPDPAALFLSLSAGANASIAADLRTLTAGPHLAGTPASAGAAAHVLSRFRAAGLQTLTREYAPLLSYPGHASLALLRPDGSLLAPLSVEEPADEEQRLVPPYHAYAPSGGAVAEAVFVNLGREEDYVALEKLGVGVRGRIAVARRGGGYRGGVVARAAEMGAVAVLIAGRADGGVERGVVLLGGPGDPLTPGWAATAGAERLGFDDKAVKRRFPIIPSMPVSAKTAVAIIRSLGGPAIPAEWQAGLEVDSGGVGPGPTLVNFTYQDRKFAKIQDIFGIIKGYEEPDRYVILGNHRDAWTYGAVDPNSGTAALLDIARRIGIMLQSGWKPRRSVILCCWDAEEFGMIGSTEWVEENLADLHSKAVAYLNVDCAVQGVGLFAGSTPQLDKLLIDITRQVKDPDVMGKMVHDTWNEMNGGINIERLARTDSDFAPFLHHAGIPSVDLYYGKEFPGYHTALDSYNWMEKHGDPLFLRHLAITEIWGLLALRLADDPVLPFDYQVYTSQLQEHTNTFSVLTGNSQAVNLMNGFINDLSGAAMEILKEAKKLQQLDLYDKHTRMRRRLLNDRLLLAERSFLQPEGLQGRRWFKHLLYSPPEDYESKLSFFPGIADSISRSGNLSAKERDVSMQHEVWKICRAIERAARSLRVYCGGTAPDRVHAVGGKYTLVQHEIMSTSANTEAVADAGSASPGRRCAACKNQRRKCAPDCILAPYFPASDPQRYACVQRVFGASNVARLLQSLPVQERAKAADTMAMEAQRRVEDPVYGCAGIVGSLQGEIRAVQCELARTQAQIAVHAAAARARPAVGARLNRHGHLCSSRVARGQLNRKEVTAILKVEST</sequence>
<gene>
    <name evidence="22" type="ORF">U9M48_010797</name>
</gene>
<dbReference type="InterPro" id="IPR004883">
    <property type="entry name" value="LOB"/>
</dbReference>
<evidence type="ECO:0000256" key="5">
    <source>
        <dbReference type="ARBA" id="ARBA00022473"/>
    </source>
</evidence>
<comment type="cofactor">
    <cofactor evidence="1">
        <name>Zn(2+)</name>
        <dbReference type="ChEBI" id="CHEBI:29105"/>
    </cofactor>
</comment>
<comment type="similarity">
    <text evidence="3">Belongs to the LOB domain-containing protein family.</text>
</comment>
<dbReference type="GO" id="GO:0046872">
    <property type="term" value="F:metal ion binding"/>
    <property type="evidence" value="ECO:0007669"/>
    <property type="project" value="UniProtKB-KW"/>
</dbReference>
<keyword evidence="12" id="KW-0862">Zinc</keyword>
<evidence type="ECO:0000313" key="22">
    <source>
        <dbReference type="EMBL" id="WVZ60825.1"/>
    </source>
</evidence>
<dbReference type="InterPro" id="IPR007484">
    <property type="entry name" value="Peptidase_M28"/>
</dbReference>
<evidence type="ECO:0000256" key="13">
    <source>
        <dbReference type="ARBA" id="ARBA00022968"/>
    </source>
</evidence>
<reference evidence="22 23" key="1">
    <citation type="submission" date="2024-02" db="EMBL/GenBank/DDBJ databases">
        <title>High-quality chromosome-scale genome assembly of Pensacola bahiagrass (Paspalum notatum Flugge var. saurae).</title>
        <authorList>
            <person name="Vega J.M."/>
            <person name="Podio M."/>
            <person name="Orjuela J."/>
            <person name="Siena L.A."/>
            <person name="Pessino S.C."/>
            <person name="Combes M.C."/>
            <person name="Mariac C."/>
            <person name="Albertini E."/>
            <person name="Pupilli F."/>
            <person name="Ortiz J.P.A."/>
            <person name="Leblanc O."/>
        </authorList>
    </citation>
    <scope>NUCLEOTIDE SEQUENCE [LARGE SCALE GENOMIC DNA]</scope>
    <source>
        <strain evidence="22">R1</strain>
        <tissue evidence="22">Leaf</tissue>
    </source>
</reference>
<dbReference type="InterPro" id="IPR039373">
    <property type="entry name" value="Peptidase_M28B"/>
</dbReference>
<dbReference type="InterPro" id="IPR046450">
    <property type="entry name" value="PA_dom_sf"/>
</dbReference>
<evidence type="ECO:0000256" key="19">
    <source>
        <dbReference type="ARBA" id="ARBA00066561"/>
    </source>
</evidence>
<dbReference type="Proteomes" id="UP001341281">
    <property type="component" value="Chromosome 02"/>
</dbReference>
<dbReference type="GO" id="GO:0005886">
    <property type="term" value="C:plasma membrane"/>
    <property type="evidence" value="ECO:0007669"/>
    <property type="project" value="UniProtKB-SubCell"/>
</dbReference>
<dbReference type="FunFam" id="3.40.630.10:FF:000164">
    <property type="entry name" value="Os01g0740650 protein"/>
    <property type="match status" value="1"/>
</dbReference>
<evidence type="ECO:0000256" key="12">
    <source>
        <dbReference type="ARBA" id="ARBA00022833"/>
    </source>
</evidence>
<feature type="transmembrane region" description="Helical" evidence="20">
    <location>
        <begin position="12"/>
        <end position="32"/>
    </location>
</feature>
<keyword evidence="14 20" id="KW-1133">Transmembrane helix</keyword>
<dbReference type="AlphaFoldDB" id="A0AAQ3SU44"/>
<evidence type="ECO:0000256" key="6">
    <source>
        <dbReference type="ARBA" id="ARBA00022475"/>
    </source>
</evidence>
<keyword evidence="9 20" id="KW-0812">Transmembrane</keyword>
<evidence type="ECO:0000256" key="14">
    <source>
        <dbReference type="ARBA" id="ARBA00022989"/>
    </source>
</evidence>
<dbReference type="GO" id="GO:0004181">
    <property type="term" value="F:metallocarboxypeptidase activity"/>
    <property type="evidence" value="ECO:0007669"/>
    <property type="project" value="UniProtKB-EC"/>
</dbReference>
<evidence type="ECO:0000313" key="23">
    <source>
        <dbReference type="Proteomes" id="UP001341281"/>
    </source>
</evidence>
<evidence type="ECO:0000256" key="10">
    <source>
        <dbReference type="ARBA" id="ARBA00022723"/>
    </source>
</evidence>
<keyword evidence="10" id="KW-0479">Metal-binding</keyword>
<comment type="subcellular location">
    <subcellularLocation>
        <location evidence="2">Cell membrane</location>
        <topology evidence="2">Single-pass type II membrane protein</topology>
    </subcellularLocation>
</comment>
<evidence type="ECO:0000256" key="9">
    <source>
        <dbReference type="ARBA" id="ARBA00022692"/>
    </source>
</evidence>
<dbReference type="EMBL" id="CP144746">
    <property type="protein sequence ID" value="WVZ60825.1"/>
    <property type="molecule type" value="Genomic_DNA"/>
</dbReference>
<dbReference type="SUPFAM" id="SSF47672">
    <property type="entry name" value="Transferrin receptor-like dimerisation domain"/>
    <property type="match status" value="1"/>
</dbReference>
<evidence type="ECO:0000256" key="3">
    <source>
        <dbReference type="ARBA" id="ARBA00005474"/>
    </source>
</evidence>
<dbReference type="PANTHER" id="PTHR10404:SF75">
    <property type="entry name" value="GLUTAMATE CARBOXYPEPTIDASE AMP1-RELATED"/>
    <property type="match status" value="1"/>
</dbReference>
<dbReference type="CDD" id="cd08022">
    <property type="entry name" value="M28_PSMA_like"/>
    <property type="match status" value="1"/>
</dbReference>
<evidence type="ECO:0000256" key="1">
    <source>
        <dbReference type="ARBA" id="ARBA00001947"/>
    </source>
</evidence>
<dbReference type="GO" id="GO:0010073">
    <property type="term" value="P:meristem maintenance"/>
    <property type="evidence" value="ECO:0007669"/>
    <property type="project" value="UniProtKB-ARBA"/>
</dbReference>
<name>A0AAQ3SU44_PASNO</name>
<dbReference type="SUPFAM" id="SSF52025">
    <property type="entry name" value="PA domain"/>
    <property type="match status" value="1"/>
</dbReference>
<dbReference type="Pfam" id="PF04253">
    <property type="entry name" value="TFR_dimer"/>
    <property type="match status" value="1"/>
</dbReference>
<dbReference type="Pfam" id="PF03195">
    <property type="entry name" value="LOB"/>
    <property type="match status" value="1"/>
</dbReference>
<dbReference type="GO" id="GO:0050793">
    <property type="term" value="P:regulation of developmental process"/>
    <property type="evidence" value="ECO:0007669"/>
    <property type="project" value="UniProtKB-ARBA"/>
</dbReference>
<evidence type="ECO:0000256" key="20">
    <source>
        <dbReference type="SAM" id="Phobius"/>
    </source>
</evidence>
<proteinExistence type="inferred from homology"/>
<dbReference type="Pfam" id="PF04389">
    <property type="entry name" value="Peptidase_M28"/>
    <property type="match status" value="1"/>
</dbReference>
<dbReference type="Gene3D" id="3.50.30.30">
    <property type="match status" value="1"/>
</dbReference>
<dbReference type="PANTHER" id="PTHR10404">
    <property type="entry name" value="N-ACETYLATED-ALPHA-LINKED ACIDIC DIPEPTIDASE"/>
    <property type="match status" value="1"/>
</dbReference>
<keyword evidence="8" id="KW-0645">Protease</keyword>
<dbReference type="Gene3D" id="3.40.630.10">
    <property type="entry name" value="Zn peptidases"/>
    <property type="match status" value="1"/>
</dbReference>
<dbReference type="GO" id="GO:0006508">
    <property type="term" value="P:proteolysis"/>
    <property type="evidence" value="ECO:0007669"/>
    <property type="project" value="UniProtKB-KW"/>
</dbReference>
<dbReference type="PROSITE" id="PS50891">
    <property type="entry name" value="LOB"/>
    <property type="match status" value="1"/>
</dbReference>
<keyword evidence="6" id="KW-1003">Cell membrane</keyword>
<dbReference type="FunFam" id="1.20.930.40:FF:000001">
    <property type="entry name" value="N-acetylated-alpha-linked acidic dipeptidase 2"/>
    <property type="match status" value="1"/>
</dbReference>
<keyword evidence="17" id="KW-0325">Glycoprotein</keyword>
<comment type="similarity">
    <text evidence="4">Belongs to the peptidase M28 family. M28B subfamily.</text>
</comment>
<evidence type="ECO:0000256" key="7">
    <source>
        <dbReference type="ARBA" id="ARBA00022604"/>
    </source>
</evidence>
<keyword evidence="7" id="KW-0341">Growth regulation</keyword>
<keyword evidence="16 20" id="KW-0472">Membrane</keyword>
<keyword evidence="5" id="KW-0217">Developmental protein</keyword>
<dbReference type="InterPro" id="IPR036757">
    <property type="entry name" value="TFR-like_dimer_dom_sf"/>
</dbReference>
<evidence type="ECO:0000256" key="17">
    <source>
        <dbReference type="ARBA" id="ARBA00023180"/>
    </source>
</evidence>
<evidence type="ECO:0000256" key="15">
    <source>
        <dbReference type="ARBA" id="ARBA00023049"/>
    </source>
</evidence>
<accession>A0AAQ3SU44</accession>
<keyword evidence="11" id="KW-0378">Hydrolase</keyword>
<protein>
    <recommendedName>
        <fullName evidence="19">glutamate carboxypeptidase II</fullName>
        <ecNumber evidence="19">3.4.17.21</ecNumber>
    </recommendedName>
</protein>
<feature type="domain" description="LOB" evidence="21">
    <location>
        <begin position="736"/>
        <end position="837"/>
    </location>
</feature>